<keyword evidence="1" id="KW-0812">Transmembrane</keyword>
<evidence type="ECO:0000313" key="3">
    <source>
        <dbReference type="Proteomes" id="UP000000844"/>
    </source>
</evidence>
<organism evidence="2 3">
    <name type="scientific">Stackebrandtia nassauensis (strain DSM 44728 / CIP 108903 / NRRL B-16338 / NBRC 102104 / LLR-40K-21)</name>
    <dbReference type="NCBI Taxonomy" id="446470"/>
    <lineage>
        <taxon>Bacteria</taxon>
        <taxon>Bacillati</taxon>
        <taxon>Actinomycetota</taxon>
        <taxon>Actinomycetes</taxon>
        <taxon>Glycomycetales</taxon>
        <taxon>Glycomycetaceae</taxon>
        <taxon>Stackebrandtia</taxon>
    </lineage>
</organism>
<feature type="transmembrane region" description="Helical" evidence="1">
    <location>
        <begin position="27"/>
        <end position="52"/>
    </location>
</feature>
<keyword evidence="1" id="KW-0472">Membrane</keyword>
<dbReference type="Proteomes" id="UP000000844">
    <property type="component" value="Chromosome"/>
</dbReference>
<name>D3Q2H2_STANL</name>
<gene>
    <name evidence="2" type="ordered locus">Snas_4256</name>
</gene>
<feature type="transmembrane region" description="Helical" evidence="1">
    <location>
        <begin position="64"/>
        <end position="83"/>
    </location>
</feature>
<keyword evidence="3" id="KW-1185">Reference proteome</keyword>
<dbReference type="AlphaFoldDB" id="D3Q2H2"/>
<proteinExistence type="predicted"/>
<evidence type="ECO:0000256" key="1">
    <source>
        <dbReference type="SAM" id="Phobius"/>
    </source>
</evidence>
<accession>D3Q2H2</accession>
<dbReference type="EMBL" id="CP001778">
    <property type="protein sequence ID" value="ADD43905.1"/>
    <property type="molecule type" value="Genomic_DNA"/>
</dbReference>
<evidence type="ECO:0000313" key="2">
    <source>
        <dbReference type="EMBL" id="ADD43905.1"/>
    </source>
</evidence>
<keyword evidence="1" id="KW-1133">Transmembrane helix</keyword>
<dbReference type="STRING" id="446470.Snas_4256"/>
<reference evidence="2 3" key="1">
    <citation type="journal article" date="2009" name="Stand. Genomic Sci.">
        <title>Complete genome sequence of Stackebrandtia nassauensis type strain (LLR-40K-21).</title>
        <authorList>
            <person name="Munk C."/>
            <person name="Lapidus A."/>
            <person name="Copeland A."/>
            <person name="Jando M."/>
            <person name="Mayilraj S."/>
            <person name="Glavina Del Rio T."/>
            <person name="Nolan M."/>
            <person name="Chen F."/>
            <person name="Lucas S."/>
            <person name="Tice H."/>
            <person name="Cheng J.F."/>
            <person name="Han C."/>
            <person name="Detter J.C."/>
            <person name="Bruce D."/>
            <person name="Goodwin L."/>
            <person name="Chain P."/>
            <person name="Pitluck S."/>
            <person name="Goker M."/>
            <person name="Ovchinikova G."/>
            <person name="Pati A."/>
            <person name="Ivanova N."/>
            <person name="Mavromatis K."/>
            <person name="Chen A."/>
            <person name="Palaniappan K."/>
            <person name="Land M."/>
            <person name="Hauser L."/>
            <person name="Chang Y.J."/>
            <person name="Jeffries C.D."/>
            <person name="Bristow J."/>
            <person name="Eisen J.A."/>
            <person name="Markowitz V."/>
            <person name="Hugenholtz P."/>
            <person name="Kyrpides N.C."/>
            <person name="Klenk H.P."/>
        </authorList>
    </citation>
    <scope>NUCLEOTIDE SEQUENCE [LARGE SCALE GENOMIC DNA]</scope>
    <source>
        <strain evidence="3">DSM 44728 / CIP 108903 / NRRL B-16338 / NBRC 102104 / LLR-40K-21</strain>
    </source>
</reference>
<dbReference type="RefSeq" id="WP_013019476.1">
    <property type="nucleotide sequence ID" value="NC_013947.1"/>
</dbReference>
<protein>
    <submittedName>
        <fullName evidence="2">Uncharacterized protein</fullName>
    </submittedName>
</protein>
<sequence>MNRSRPAQPHPDASWIGLVARDDRTGFVVGAVMIGAMVVVSALMLGSSGGFAEVSERAESGDGYFAFVLGFCVLLALGLYLRLIRPYLKRRRLGFAVDEHGIWWVDRDEASLLAWPDIAGVGCGFVKVPWTRFSLYSPHQRDLHVEVYLHQMTRARHRHLAELWGVEEEAAHPHMPRIRLRFGEVAPVMMEEFANAVREHDARRWLGLRQ</sequence>
<dbReference type="KEGG" id="sna:Snas_4256"/>
<dbReference type="HOGENOM" id="CLU_1309483_0_0_11"/>